<accession>A0ABR1V6Z3</accession>
<dbReference type="RefSeq" id="XP_066663683.1">
    <property type="nucleotide sequence ID" value="XM_066817991.1"/>
</dbReference>
<reference evidence="2 3" key="1">
    <citation type="submission" date="2023-01" db="EMBL/GenBank/DDBJ databases">
        <title>Analysis of 21 Apiospora genomes using comparative genomics revels a genus with tremendous synthesis potential of carbohydrate active enzymes and secondary metabolites.</title>
        <authorList>
            <person name="Sorensen T."/>
        </authorList>
    </citation>
    <scope>NUCLEOTIDE SEQUENCE [LARGE SCALE GENOMIC DNA]</scope>
    <source>
        <strain evidence="2 3">CBS 114990</strain>
    </source>
</reference>
<feature type="region of interest" description="Disordered" evidence="1">
    <location>
        <begin position="1"/>
        <end position="52"/>
    </location>
</feature>
<sequence>MATTTITSGARAGARPSSTLAGSDITMVSLQTNSDSSPTHDLHRDGSGPDHDSRILVLLVPRTLTPHKQPGLFATQPLHPGPASVDLASA</sequence>
<evidence type="ECO:0000313" key="3">
    <source>
        <dbReference type="Proteomes" id="UP001433268"/>
    </source>
</evidence>
<organism evidence="2 3">
    <name type="scientific">Apiospora hydei</name>
    <dbReference type="NCBI Taxonomy" id="1337664"/>
    <lineage>
        <taxon>Eukaryota</taxon>
        <taxon>Fungi</taxon>
        <taxon>Dikarya</taxon>
        <taxon>Ascomycota</taxon>
        <taxon>Pezizomycotina</taxon>
        <taxon>Sordariomycetes</taxon>
        <taxon>Xylariomycetidae</taxon>
        <taxon>Amphisphaeriales</taxon>
        <taxon>Apiosporaceae</taxon>
        <taxon>Apiospora</taxon>
    </lineage>
</organism>
<gene>
    <name evidence="2" type="ORF">PG997_013677</name>
</gene>
<feature type="compositionally biased region" description="Polar residues" evidence="1">
    <location>
        <begin position="16"/>
        <end position="37"/>
    </location>
</feature>
<protein>
    <submittedName>
        <fullName evidence="2">Uncharacterized protein</fullName>
    </submittedName>
</protein>
<keyword evidence="3" id="KW-1185">Reference proteome</keyword>
<dbReference type="Proteomes" id="UP001433268">
    <property type="component" value="Unassembled WGS sequence"/>
</dbReference>
<feature type="region of interest" description="Disordered" evidence="1">
    <location>
        <begin position="67"/>
        <end position="90"/>
    </location>
</feature>
<evidence type="ECO:0000256" key="1">
    <source>
        <dbReference type="SAM" id="MobiDB-lite"/>
    </source>
</evidence>
<evidence type="ECO:0000313" key="2">
    <source>
        <dbReference type="EMBL" id="KAK8066930.1"/>
    </source>
</evidence>
<feature type="compositionally biased region" description="Basic and acidic residues" evidence="1">
    <location>
        <begin position="38"/>
        <end position="52"/>
    </location>
</feature>
<name>A0ABR1V6Z3_9PEZI</name>
<comment type="caution">
    <text evidence="2">The sequence shown here is derived from an EMBL/GenBank/DDBJ whole genome shotgun (WGS) entry which is preliminary data.</text>
</comment>
<dbReference type="GeneID" id="92051051"/>
<dbReference type="EMBL" id="JAQQWN010000009">
    <property type="protein sequence ID" value="KAK8066930.1"/>
    <property type="molecule type" value="Genomic_DNA"/>
</dbReference>
<proteinExistence type="predicted"/>